<evidence type="ECO:0000256" key="3">
    <source>
        <dbReference type="PROSITE-ProRule" id="PRU00339"/>
    </source>
</evidence>
<evidence type="ECO:0000256" key="4">
    <source>
        <dbReference type="SAM" id="Coils"/>
    </source>
</evidence>
<evidence type="ECO:0000256" key="1">
    <source>
        <dbReference type="ARBA" id="ARBA00022737"/>
    </source>
</evidence>
<dbReference type="SMART" id="SM00028">
    <property type="entry name" value="TPR"/>
    <property type="match status" value="8"/>
</dbReference>
<dbReference type="PANTHER" id="PTHR45883">
    <property type="entry name" value="HSC70-INTERACTING PROTEIN"/>
    <property type="match status" value="1"/>
</dbReference>
<dbReference type="Gene3D" id="1.25.40.10">
    <property type="entry name" value="Tetratricopeptide repeat domain"/>
    <property type="match status" value="3"/>
</dbReference>
<dbReference type="InterPro" id="IPR011990">
    <property type="entry name" value="TPR-like_helical_dom_sf"/>
</dbReference>
<feature type="coiled-coil region" evidence="4">
    <location>
        <begin position="1072"/>
        <end position="1170"/>
    </location>
</feature>
<evidence type="ECO:0000256" key="5">
    <source>
        <dbReference type="SAM" id="MobiDB-lite"/>
    </source>
</evidence>
<feature type="region of interest" description="Disordered" evidence="5">
    <location>
        <begin position="987"/>
        <end position="1033"/>
    </location>
</feature>
<feature type="coiled-coil region" evidence="4">
    <location>
        <begin position="553"/>
        <end position="581"/>
    </location>
</feature>
<dbReference type="GO" id="GO:0030544">
    <property type="term" value="F:Hsp70 protein binding"/>
    <property type="evidence" value="ECO:0000318"/>
    <property type="project" value="GO_Central"/>
</dbReference>
<dbReference type="Ensembl" id="ENSACAT00000039859.1">
    <property type="protein sequence ID" value="ENSACAP00000038818.1"/>
    <property type="gene ID" value="ENSACAG00000036015.1"/>
</dbReference>
<feature type="region of interest" description="Disordered" evidence="5">
    <location>
        <begin position="518"/>
        <end position="537"/>
    </location>
</feature>
<evidence type="ECO:0000313" key="7">
    <source>
        <dbReference type="Proteomes" id="UP000001646"/>
    </source>
</evidence>
<reference evidence="6" key="3">
    <citation type="submission" date="2025-09" db="UniProtKB">
        <authorList>
            <consortium name="Ensembl"/>
        </authorList>
    </citation>
    <scope>IDENTIFICATION</scope>
</reference>
<dbReference type="InParanoid" id="A0A803TUC8"/>
<dbReference type="SUPFAM" id="SSF48452">
    <property type="entry name" value="TPR-like"/>
    <property type="match status" value="2"/>
</dbReference>
<keyword evidence="4" id="KW-0175">Coiled coil</keyword>
<dbReference type="GeneTree" id="ENSGT00390000001347"/>
<feature type="coiled-coil region" evidence="4">
    <location>
        <begin position="400"/>
        <end position="446"/>
    </location>
</feature>
<dbReference type="PANTHER" id="PTHR45883:SF2">
    <property type="entry name" value="HSC70-INTERACTING PROTEIN"/>
    <property type="match status" value="1"/>
</dbReference>
<accession>A0A803TUC8</accession>
<dbReference type="InterPro" id="IPR019734">
    <property type="entry name" value="TPR_rpt"/>
</dbReference>
<keyword evidence="7" id="KW-1185">Reference proteome</keyword>
<evidence type="ECO:0000256" key="2">
    <source>
        <dbReference type="ARBA" id="ARBA00022803"/>
    </source>
</evidence>
<feature type="repeat" description="TPR" evidence="3">
    <location>
        <begin position="605"/>
        <end position="638"/>
    </location>
</feature>
<keyword evidence="1" id="KW-0677">Repeat</keyword>
<dbReference type="AlphaFoldDB" id="A0A803TUC8"/>
<dbReference type="Pfam" id="PF13432">
    <property type="entry name" value="TPR_16"/>
    <property type="match status" value="1"/>
</dbReference>
<protein>
    <submittedName>
        <fullName evidence="6">Uncharacterized protein</fullName>
    </submittedName>
</protein>
<name>A0A803TUC8_ANOCA</name>
<organism evidence="6 7">
    <name type="scientific">Anolis carolinensis</name>
    <name type="common">Green anole</name>
    <name type="synonym">American chameleon</name>
    <dbReference type="NCBI Taxonomy" id="28377"/>
    <lineage>
        <taxon>Eukaryota</taxon>
        <taxon>Metazoa</taxon>
        <taxon>Chordata</taxon>
        <taxon>Craniata</taxon>
        <taxon>Vertebrata</taxon>
        <taxon>Euteleostomi</taxon>
        <taxon>Lepidosauria</taxon>
        <taxon>Squamata</taxon>
        <taxon>Bifurcata</taxon>
        <taxon>Unidentata</taxon>
        <taxon>Episquamata</taxon>
        <taxon>Toxicofera</taxon>
        <taxon>Iguania</taxon>
        <taxon>Dactyloidae</taxon>
        <taxon>Anolis</taxon>
    </lineage>
</organism>
<reference evidence="6" key="2">
    <citation type="submission" date="2025-08" db="UniProtKB">
        <authorList>
            <consortium name="Ensembl"/>
        </authorList>
    </citation>
    <scope>IDENTIFICATION</scope>
</reference>
<dbReference type="Proteomes" id="UP000001646">
    <property type="component" value="Chromosome 6"/>
</dbReference>
<evidence type="ECO:0000313" key="6">
    <source>
        <dbReference type="Ensembl" id="ENSACAP00000038818.1"/>
    </source>
</evidence>
<reference evidence="6 7" key="1">
    <citation type="submission" date="2009-12" db="EMBL/GenBank/DDBJ databases">
        <title>The Genome Sequence of Anolis carolinensis (Green Anole Lizard).</title>
        <authorList>
            <consortium name="The Genome Sequencing Platform"/>
            <person name="Di Palma F."/>
            <person name="Alfoldi J."/>
            <person name="Heiman D."/>
            <person name="Young S."/>
            <person name="Grabherr M."/>
            <person name="Johnson J."/>
            <person name="Lander E.S."/>
            <person name="Lindblad-Toh K."/>
        </authorList>
    </citation>
    <scope>NUCLEOTIDE SEQUENCE [LARGE SCALE GENOMIC DNA]</scope>
    <source>
        <strain evidence="6 7">JBL SC #1</strain>
    </source>
</reference>
<dbReference type="PROSITE" id="PS50005">
    <property type="entry name" value="TPR"/>
    <property type="match status" value="1"/>
</dbReference>
<keyword evidence="2 3" id="KW-0802">TPR repeat</keyword>
<sequence>MELKEVHTGMPKRVMSGLTVADPEDRLFLRESLENINASLLHTLNHICVGETGDKFSKEACKGSSLETCSENVTEKYQNDIQEVGYKNLQVNDEMQDHINEKNKEAFKALSKGELQKAVELFTEAIELNQYIPSSYVNRAHVFMLLQDPVSAIKDCDTAIEMNPKSAEPLKLRGKALKNLGHLKEAACDFALASKLEYSEEANAVLRRLKLEFQRISERQAKCDVKYKEPVILRRIKNAWQYLQNQENVHREVDPYTTLENKNDKEKIKLNKDGYSQDMTDGNVERANMWKLAIEKKKKALDAVEKGELERAIELFTEAIKLAPQFTNLYICRASTFLKLHMPNAAIRDCDHAIKINPNAALPYKWRGGAFYLLGYWEKAAKDLTLACQMDYDDDTYSMLKEVQAEFQKLCKTEGKLEEKYNKEEYKEMMKNKEDQERMQAKVSQEKREMPQSVLEKQGRSTFKTFQYNHSANHPKIPFYFPEGHGKICTMYVAKQEEGELIDQEKHDPSKLQELGIQEKTKRNEKYPNWSESEDSELDIDTEEIIEPDGDVLQEMGDENLKVTEEMRKQANEKKRDAIDAVNKGELLRALDLYTEAIKLNPQCTILYANRAKVYLELEKPHAAIRDCDKAIQINPDSAQPYKWRGRALQFLGYWQKAAKDLVLACQLDYDEESYAMLKEVQPKAQKIAKYWRRWEKKFQDEKYEAQLDKIQSVCAEDKRSQCNILELERDYYKGTREHQQRYWEETTMEQQRVNQTVLRKEKGMSQEKELETRKQHRYFEREMEEEENFQQKLLEEQDNFQPRELKNQGSDQQKELEEQLRALQEELEEKLRYYQEQLDEGENVMQKLLDEQEKSQQKVCHEQEREYKMILEEQQRIQMLALEELTRSQQEAIEELTRAELEAIEELARAQIKALEEHDQVRQQILEEQERAQKALETLEKAHKQALEEQKNAHITAIEEQEKAQEKSLEEKKMAEAALGELLKTQERIKEEQERAEKKAREERECTQKALEKLENAQKKSLEEQERAQKALEEQEQAYLKAREEQVRVHYATQELAKIQKAAMEEQERARKTAIAEQQKAQMMMEQLEEKQRKALDEQEQARMKALDQQKKAHCAMEALTKAQKIALEEQEKAQKKSIEEQKRAQVAVDELQKVQKEALEEMERQQNQYPAEIQEPVLRKINEAGKIIHKRSSSDPEGTQNKELNVIHNKLCIEQGKATKDLELKEHPQCQKSTGPDKSSEIPFLNTVLDFFQTEYIPEF</sequence>
<dbReference type="FunFam" id="1.25.40.10:FF:000112">
    <property type="entry name" value="FAM10 family protein"/>
    <property type="match status" value="1"/>
</dbReference>
<proteinExistence type="predicted"/>